<dbReference type="GeneID" id="98569647"/>
<dbReference type="EMBL" id="NGJU01000038">
    <property type="protein sequence ID" value="RST90802.1"/>
    <property type="molecule type" value="Genomic_DNA"/>
</dbReference>
<evidence type="ECO:0008006" key="3">
    <source>
        <dbReference type="Google" id="ProtNLM"/>
    </source>
</evidence>
<evidence type="ECO:0000313" key="2">
    <source>
        <dbReference type="Proteomes" id="UP000287239"/>
    </source>
</evidence>
<accession>A0A429ZAS7</accession>
<dbReference type="Pfam" id="PF08877">
    <property type="entry name" value="MepB-like"/>
    <property type="match status" value="1"/>
</dbReference>
<protein>
    <recommendedName>
        <fullName evidence="3">MepB protein</fullName>
    </recommendedName>
</protein>
<dbReference type="AlphaFoldDB" id="A0A429ZAS7"/>
<evidence type="ECO:0000313" key="1">
    <source>
        <dbReference type="EMBL" id="RST90802.1"/>
    </source>
</evidence>
<dbReference type="RefSeq" id="WP_126782578.1">
    <property type="nucleotide sequence ID" value="NZ_NGJU01000038.1"/>
</dbReference>
<gene>
    <name evidence="1" type="ORF">CBF35_14975</name>
</gene>
<sequence>MRGLDVIESLYLPLGWRLTNIVEETQNQEYGGYRLQLNQVDIRFRIAKITPKKIGQFVAFWEKIEGVNRPYSYGESPDLIVIYTEENAHKGHFVFPKATLKERGILSAEETVGKMGIRIYPPWNQPTSLQGKATQQWQLAYFTTNGEEMARLYQK</sequence>
<dbReference type="Gene3D" id="3.40.1350.140">
    <property type="entry name" value="MepB-like"/>
    <property type="match status" value="1"/>
</dbReference>
<comment type="caution">
    <text evidence="1">The sequence shown here is derived from an EMBL/GenBank/DDBJ whole genome shotgun (WGS) entry which is preliminary data.</text>
</comment>
<dbReference type="PIRSF" id="PIRSF032285">
    <property type="entry name" value="UCP032285"/>
    <property type="match status" value="1"/>
</dbReference>
<dbReference type="InterPro" id="IPR038231">
    <property type="entry name" value="MepB-like_sf"/>
</dbReference>
<dbReference type="InterPro" id="IPR011235">
    <property type="entry name" value="MepB-like"/>
</dbReference>
<name>A0A429ZAS7_9ENTE</name>
<proteinExistence type="predicted"/>
<dbReference type="OrthoDB" id="4954833at2"/>
<dbReference type="Proteomes" id="UP000287239">
    <property type="component" value="Unassembled WGS sequence"/>
</dbReference>
<organism evidence="1 2">
    <name type="scientific">Vagococcus salmoninarum</name>
    <dbReference type="NCBI Taxonomy" id="2739"/>
    <lineage>
        <taxon>Bacteria</taxon>
        <taxon>Bacillati</taxon>
        <taxon>Bacillota</taxon>
        <taxon>Bacilli</taxon>
        <taxon>Lactobacillales</taxon>
        <taxon>Enterococcaceae</taxon>
        <taxon>Vagococcus</taxon>
    </lineage>
</organism>
<keyword evidence="2" id="KW-1185">Reference proteome</keyword>
<reference evidence="1 2" key="1">
    <citation type="submission" date="2017-05" db="EMBL/GenBank/DDBJ databases">
        <title>Vagococcus spp. assemblies.</title>
        <authorList>
            <person name="Gulvik C.A."/>
        </authorList>
    </citation>
    <scope>NUCLEOTIDE SEQUENCE [LARGE SCALE GENOMIC DNA]</scope>
    <source>
        <strain evidence="1 2">NCFB 2777</strain>
    </source>
</reference>